<dbReference type="GO" id="GO:0015095">
    <property type="term" value="F:magnesium ion transmembrane transporter activity"/>
    <property type="evidence" value="ECO:0007669"/>
    <property type="project" value="InterPro"/>
</dbReference>
<name>M0LW04_9EURY</name>
<dbReference type="SUPFAM" id="SSF54631">
    <property type="entry name" value="CBS-domain pair"/>
    <property type="match status" value="1"/>
</dbReference>
<dbReference type="InterPro" id="IPR006669">
    <property type="entry name" value="MgtE_transporter"/>
</dbReference>
<sequence length="183" mass="19198">MDPTTVADILDEAVQSFEGTTPVDDAIDAIRTSTSEAEHTVYYAYVVDDDGALEGVVSLRELLNADADADVCSVATESVVTVSASDTAAEVAKVFAQNKFMALPVVDDGALVGVIRAGDVIEALDETASKEVLRATLRDVEYDPGAESAYECFTCGNIVTAADNPGTCPNCGGDVRHRQTSIE</sequence>
<dbReference type="eggNOG" id="arCOG00625">
    <property type="taxonomic scope" value="Archaea"/>
</dbReference>
<dbReference type="SMART" id="SM00116">
    <property type="entry name" value="CBS"/>
    <property type="match status" value="2"/>
</dbReference>
<dbReference type="OrthoDB" id="280213at2157"/>
<dbReference type="RefSeq" id="WP_006673077.1">
    <property type="nucleotide sequence ID" value="NZ_AOMA01000107.1"/>
</dbReference>
<feature type="domain" description="CBS" evidence="2">
    <location>
        <begin position="10"/>
        <end position="74"/>
    </location>
</feature>
<comment type="caution">
    <text evidence="3">The sequence shown here is derived from an EMBL/GenBank/DDBJ whole genome shotgun (WGS) entry which is preliminary data.</text>
</comment>
<dbReference type="EMBL" id="AOMA01000107">
    <property type="protein sequence ID" value="EMA37343.1"/>
    <property type="molecule type" value="Genomic_DNA"/>
</dbReference>
<organism evidence="3 4">
    <name type="scientific">Halobiforma nitratireducens JCM 10879</name>
    <dbReference type="NCBI Taxonomy" id="1227454"/>
    <lineage>
        <taxon>Archaea</taxon>
        <taxon>Methanobacteriati</taxon>
        <taxon>Methanobacteriota</taxon>
        <taxon>Stenosarchaea group</taxon>
        <taxon>Halobacteria</taxon>
        <taxon>Halobacteriales</taxon>
        <taxon>Natrialbaceae</taxon>
        <taxon>Halobiforma</taxon>
    </lineage>
</organism>
<dbReference type="PROSITE" id="PS51371">
    <property type="entry name" value="CBS"/>
    <property type="match status" value="2"/>
</dbReference>
<dbReference type="Pfam" id="PF00571">
    <property type="entry name" value="CBS"/>
    <property type="match status" value="2"/>
</dbReference>
<dbReference type="PATRIC" id="fig|1227454.3.peg.2198"/>
<gene>
    <name evidence="3" type="ORF">C446_10820</name>
</gene>
<dbReference type="SUPFAM" id="SSF57802">
    <property type="entry name" value="Rubredoxin-like"/>
    <property type="match status" value="1"/>
</dbReference>
<dbReference type="NCBIfam" id="NF033497">
    <property type="entry name" value="rubre_like_arch"/>
    <property type="match status" value="1"/>
</dbReference>
<dbReference type="InterPro" id="IPR055553">
    <property type="entry name" value="DUF7129"/>
</dbReference>
<dbReference type="AlphaFoldDB" id="M0LW04"/>
<dbReference type="GO" id="GO:0016020">
    <property type="term" value="C:membrane"/>
    <property type="evidence" value="ECO:0007669"/>
    <property type="project" value="InterPro"/>
</dbReference>
<evidence type="ECO:0000313" key="4">
    <source>
        <dbReference type="Proteomes" id="UP000011607"/>
    </source>
</evidence>
<dbReference type="InterPro" id="IPR000644">
    <property type="entry name" value="CBS_dom"/>
</dbReference>
<dbReference type="Gene3D" id="3.10.580.10">
    <property type="entry name" value="CBS-domain"/>
    <property type="match status" value="1"/>
</dbReference>
<keyword evidence="1" id="KW-0129">CBS domain</keyword>
<dbReference type="CDD" id="cd00350">
    <property type="entry name" value="rubredoxin_like"/>
    <property type="match status" value="1"/>
</dbReference>
<evidence type="ECO:0000259" key="2">
    <source>
        <dbReference type="PROSITE" id="PS51371"/>
    </source>
</evidence>
<dbReference type="PANTHER" id="PTHR43773:SF1">
    <property type="entry name" value="MAGNESIUM TRANSPORTER MGTE"/>
    <property type="match status" value="1"/>
</dbReference>
<dbReference type="PANTHER" id="PTHR43773">
    <property type="entry name" value="MAGNESIUM TRANSPORTER MGTE"/>
    <property type="match status" value="1"/>
</dbReference>
<evidence type="ECO:0000313" key="3">
    <source>
        <dbReference type="EMBL" id="EMA37343.1"/>
    </source>
</evidence>
<accession>M0LW04</accession>
<protein>
    <submittedName>
        <fullName evidence="3">CBS/transporter associated domain-containing protein</fullName>
    </submittedName>
</protein>
<dbReference type="eggNOG" id="arCOG08151">
    <property type="taxonomic scope" value="Archaea"/>
</dbReference>
<evidence type="ECO:0000256" key="1">
    <source>
        <dbReference type="PROSITE-ProRule" id="PRU00703"/>
    </source>
</evidence>
<reference evidence="3 4" key="1">
    <citation type="journal article" date="2014" name="PLoS Genet.">
        <title>Phylogenetically driven sequencing of extremely halophilic archaea reveals strategies for static and dynamic osmo-response.</title>
        <authorList>
            <person name="Becker E.A."/>
            <person name="Seitzer P.M."/>
            <person name="Tritt A."/>
            <person name="Larsen D."/>
            <person name="Krusor M."/>
            <person name="Yao A.I."/>
            <person name="Wu D."/>
            <person name="Madern D."/>
            <person name="Eisen J.A."/>
            <person name="Darling A.E."/>
            <person name="Facciotti M.T."/>
        </authorList>
    </citation>
    <scope>NUCLEOTIDE SEQUENCE [LARGE SCALE GENOMIC DNA]</scope>
    <source>
        <strain evidence="3 4">JCM 10879</strain>
    </source>
</reference>
<dbReference type="InterPro" id="IPR046342">
    <property type="entry name" value="CBS_dom_sf"/>
</dbReference>
<dbReference type="Proteomes" id="UP000011607">
    <property type="component" value="Unassembled WGS sequence"/>
</dbReference>
<dbReference type="STRING" id="1227454.C446_10820"/>
<feature type="domain" description="CBS" evidence="2">
    <location>
        <begin position="75"/>
        <end position="131"/>
    </location>
</feature>
<proteinExistence type="predicted"/>
<dbReference type="Pfam" id="PF23455">
    <property type="entry name" value="DUF7129"/>
    <property type="match status" value="1"/>
</dbReference>
<keyword evidence="4" id="KW-1185">Reference proteome</keyword>
<dbReference type="CDD" id="cd04606">
    <property type="entry name" value="CBS_pair_Mg_transporter"/>
    <property type="match status" value="1"/>
</dbReference>